<dbReference type="InterPro" id="IPR032701">
    <property type="entry name" value="Prok-E2_B_dom"/>
</dbReference>
<dbReference type="InterPro" id="IPR035985">
    <property type="entry name" value="Ubiquitin-activating_enz"/>
</dbReference>
<evidence type="ECO:0000313" key="3">
    <source>
        <dbReference type="EMBL" id="MDP9890519.1"/>
    </source>
</evidence>
<dbReference type="SUPFAM" id="SSF54495">
    <property type="entry name" value="UBC-like"/>
    <property type="match status" value="1"/>
</dbReference>
<sequence length="570" mass="61164">MQQEVLRLQEAGYGVLKQDAPEGELWVLTVLAPAEKTGVGPLTLSITIPDSYPLLPPRVTTSDLTMGHHQHPFSKDLCLIERSTENWIPDWHLDGLLDNQLRRAVAAGQATAGQGIDEFEQGEPFSAYYSYAEPAGFLIDSAGMDLPVGASGELEASFTQSNGPAKRLLVILNQMWKGADLVYQAPKELHAAFDPYPPTTIRGRWVTLDKPPATNDAKEIWQIAREACPVFPRHNNVPLEVLAVGFPEEHGADVTGMGWILVVKEPGGFLQKKGRGKGAPTPLKSSDSHRLVRAYRAGHSDLTFRAPETHGLETKKVAVLGCGAIGSMVVEHLARAGVGEFYLLDEDTLEPGNLARHAGALDTICTDKSSAMAHRIHQINPYARSTAKKLHIGLASLIEGQTETEFLATVFNSVDVVVDATVEVGVQQYSSLLAQDLGTMWVALEGSPGIAGGSVVKIDPAAEGCFGCFQWHQNTGSIPEPPVVHGGLIQPAGCASPTFTGTGFDLSVIALQAARVIVGALMRSTVGGYPEDGYDAHILSLREPGGRPIPPTWQGFQVSRHTKCGNHEVA</sequence>
<dbReference type="RefSeq" id="WP_307311863.1">
    <property type="nucleotide sequence ID" value="NZ_JAUSRE010000029.1"/>
</dbReference>
<accession>A0ABT9S1X5</accession>
<dbReference type="SUPFAM" id="SSF69572">
    <property type="entry name" value="Activating enzymes of the ubiquitin-like proteins"/>
    <property type="match status" value="1"/>
</dbReference>
<dbReference type="Pfam" id="PF14461">
    <property type="entry name" value="Prok-E2_B"/>
    <property type="match status" value="1"/>
</dbReference>
<keyword evidence="4" id="KW-1185">Reference proteome</keyword>
<evidence type="ECO:0000313" key="4">
    <source>
        <dbReference type="Proteomes" id="UP001226577"/>
    </source>
</evidence>
<organism evidence="3 4">
    <name type="scientific">Pseudarthrobacter enclensis</name>
    <dbReference type="NCBI Taxonomy" id="993070"/>
    <lineage>
        <taxon>Bacteria</taxon>
        <taxon>Bacillati</taxon>
        <taxon>Actinomycetota</taxon>
        <taxon>Actinomycetes</taxon>
        <taxon>Micrococcales</taxon>
        <taxon>Micrococcaceae</taxon>
        <taxon>Pseudarthrobacter</taxon>
    </lineage>
</organism>
<name>A0ABT9S1X5_9MICC</name>
<reference evidence="3 4" key="1">
    <citation type="submission" date="2023-07" db="EMBL/GenBank/DDBJ databases">
        <title>Sorghum-associated microbial communities from plants grown in Nebraska, USA.</title>
        <authorList>
            <person name="Schachtman D."/>
        </authorList>
    </citation>
    <scope>NUCLEOTIDE SEQUENCE [LARGE SCALE GENOMIC DNA]</scope>
    <source>
        <strain evidence="3 4">CC222</strain>
    </source>
</reference>
<dbReference type="CDD" id="cd00195">
    <property type="entry name" value="UBCc_UEV"/>
    <property type="match status" value="1"/>
</dbReference>
<evidence type="ECO:0008006" key="5">
    <source>
        <dbReference type="Google" id="ProtNLM"/>
    </source>
</evidence>
<dbReference type="Gene3D" id="3.40.50.720">
    <property type="entry name" value="NAD(P)-binding Rossmann-like Domain"/>
    <property type="match status" value="1"/>
</dbReference>
<evidence type="ECO:0000259" key="1">
    <source>
        <dbReference type="Pfam" id="PF00899"/>
    </source>
</evidence>
<dbReference type="PANTHER" id="PTHR43267">
    <property type="entry name" value="TRNA THREONYLCARBAMOYLADENOSINE DEHYDRATASE"/>
    <property type="match status" value="1"/>
</dbReference>
<dbReference type="InterPro" id="IPR045886">
    <property type="entry name" value="ThiF/MoeB/HesA"/>
</dbReference>
<evidence type="ECO:0000259" key="2">
    <source>
        <dbReference type="Pfam" id="PF14461"/>
    </source>
</evidence>
<feature type="domain" description="Prokaryotic E2 family B" evidence="2">
    <location>
        <begin position="38"/>
        <end position="134"/>
    </location>
</feature>
<dbReference type="Proteomes" id="UP001226577">
    <property type="component" value="Unassembled WGS sequence"/>
</dbReference>
<proteinExistence type="predicted"/>
<comment type="caution">
    <text evidence="3">The sequence shown here is derived from an EMBL/GenBank/DDBJ whole genome shotgun (WGS) entry which is preliminary data.</text>
</comment>
<dbReference type="InterPro" id="IPR000594">
    <property type="entry name" value="ThiF_NAD_FAD-bd"/>
</dbReference>
<dbReference type="EMBL" id="JAUSRE010000029">
    <property type="protein sequence ID" value="MDP9890519.1"/>
    <property type="molecule type" value="Genomic_DNA"/>
</dbReference>
<dbReference type="PANTHER" id="PTHR43267:SF1">
    <property type="entry name" value="TRNA THREONYLCARBAMOYLADENOSINE DEHYDRATASE"/>
    <property type="match status" value="1"/>
</dbReference>
<dbReference type="Pfam" id="PF00899">
    <property type="entry name" value="ThiF"/>
    <property type="match status" value="1"/>
</dbReference>
<feature type="domain" description="THIF-type NAD/FAD binding fold" evidence="1">
    <location>
        <begin position="307"/>
        <end position="477"/>
    </location>
</feature>
<gene>
    <name evidence="3" type="ORF">J2X98_004133</name>
</gene>
<protein>
    <recommendedName>
        <fullName evidence="5">THIF-type NAD/FAD binding fold domain-containing protein</fullName>
    </recommendedName>
</protein>
<dbReference type="InterPro" id="IPR016135">
    <property type="entry name" value="UBQ-conjugating_enzyme/RWD"/>
</dbReference>